<evidence type="ECO:0000313" key="2">
    <source>
        <dbReference type="Proteomes" id="UP001291687"/>
    </source>
</evidence>
<sequence>MENHVFAVFDFMTLLKGLQRELTCVNLPWTPKRNGDISRFINEIVVAEESDHVLGVTLSHYEMYLKSMEEVGADIQVAESFVNSLAKKDYKTALHEIKSDRVSENTKIFLDNTLQLCQ</sequence>
<organism evidence="1 2">
    <name type="scientific">Candidatus Megaera venefica</name>
    <dbReference type="NCBI Taxonomy" id="2055910"/>
    <lineage>
        <taxon>Bacteria</taxon>
        <taxon>Pseudomonadati</taxon>
        <taxon>Pseudomonadota</taxon>
        <taxon>Alphaproteobacteria</taxon>
        <taxon>Rickettsiales</taxon>
        <taxon>Rickettsiaceae</taxon>
        <taxon>Candidatus Megaera</taxon>
    </lineage>
</organism>
<gene>
    <name evidence="1" type="ORF">Megvenef_01739</name>
</gene>
<dbReference type="InterPro" id="IPR024423">
    <property type="entry name" value="DUF3050"/>
</dbReference>
<dbReference type="Pfam" id="PF11251">
    <property type="entry name" value="DUF3050"/>
    <property type="match status" value="1"/>
</dbReference>
<accession>A0ABU5NEZ0</accession>
<protein>
    <submittedName>
        <fullName evidence="1">DUF3050 domain-containing protein</fullName>
    </submittedName>
</protein>
<name>A0ABU5NEZ0_9RICK</name>
<dbReference type="Proteomes" id="UP001291687">
    <property type="component" value="Unassembled WGS sequence"/>
</dbReference>
<dbReference type="Gene3D" id="1.20.910.10">
    <property type="entry name" value="Heme oxygenase-like"/>
    <property type="match status" value="1"/>
</dbReference>
<reference evidence="1 2" key="1">
    <citation type="submission" date="2023-03" db="EMBL/GenBank/DDBJ databases">
        <title>Host association and intracellularity evolved multiple times independently in the Rickettsiales.</title>
        <authorList>
            <person name="Castelli M."/>
            <person name="Nardi T."/>
            <person name="Gammuto L."/>
            <person name="Bellinzona G."/>
            <person name="Sabaneyeva E."/>
            <person name="Potekhin A."/>
            <person name="Serra V."/>
            <person name="Petroni G."/>
            <person name="Sassera D."/>
        </authorList>
    </citation>
    <scope>NUCLEOTIDE SEQUENCE [LARGE SCALE GENOMIC DNA]</scope>
    <source>
        <strain evidence="1 2">Sr 2-6</strain>
    </source>
</reference>
<dbReference type="EMBL" id="JARJFB010000252">
    <property type="protein sequence ID" value="MEA0971752.1"/>
    <property type="molecule type" value="Genomic_DNA"/>
</dbReference>
<evidence type="ECO:0000313" key="1">
    <source>
        <dbReference type="EMBL" id="MEA0971752.1"/>
    </source>
</evidence>
<proteinExistence type="predicted"/>
<dbReference type="InterPro" id="IPR016084">
    <property type="entry name" value="Haem_Oase-like_multi-hlx"/>
</dbReference>
<comment type="caution">
    <text evidence="1">The sequence shown here is derived from an EMBL/GenBank/DDBJ whole genome shotgun (WGS) entry which is preliminary data.</text>
</comment>
<keyword evidence="2" id="KW-1185">Reference proteome</keyword>